<dbReference type="Pfam" id="PF01321">
    <property type="entry name" value="Creatinase_N"/>
    <property type="match status" value="1"/>
</dbReference>
<gene>
    <name evidence="3" type="ORF">ACFQHK_09670</name>
</gene>
<keyword evidence="4" id="KW-1185">Reference proteome</keyword>
<dbReference type="PANTHER" id="PTHR46112:SF2">
    <property type="entry name" value="XAA-PRO AMINOPEPTIDASE P-RELATED"/>
    <property type="match status" value="1"/>
</dbReference>
<dbReference type="CDD" id="cd01066">
    <property type="entry name" value="APP_MetAP"/>
    <property type="match status" value="1"/>
</dbReference>
<dbReference type="Gene3D" id="3.90.230.10">
    <property type="entry name" value="Creatinase/methionine aminopeptidase superfamily"/>
    <property type="match status" value="1"/>
</dbReference>
<feature type="domain" description="Creatinase N-terminal" evidence="2">
    <location>
        <begin position="16"/>
        <end position="107"/>
    </location>
</feature>
<name>A0ABD5U8A2_9EURY</name>
<evidence type="ECO:0000259" key="1">
    <source>
        <dbReference type="Pfam" id="PF00557"/>
    </source>
</evidence>
<dbReference type="InterPro" id="IPR050659">
    <property type="entry name" value="Peptidase_M24B"/>
</dbReference>
<reference evidence="3 4" key="1">
    <citation type="journal article" date="2019" name="Int. J. Syst. Evol. Microbiol.">
        <title>The Global Catalogue of Microorganisms (GCM) 10K type strain sequencing project: providing services to taxonomists for standard genome sequencing and annotation.</title>
        <authorList>
            <consortium name="The Broad Institute Genomics Platform"/>
            <consortium name="The Broad Institute Genome Sequencing Center for Infectious Disease"/>
            <person name="Wu L."/>
            <person name="Ma J."/>
        </authorList>
    </citation>
    <scope>NUCLEOTIDE SEQUENCE [LARGE SCALE GENOMIC DNA]</scope>
    <source>
        <strain evidence="3 4">PSRA2</strain>
    </source>
</reference>
<organism evidence="3 4">
    <name type="scientific">Halomarina ordinaria</name>
    <dbReference type="NCBI Taxonomy" id="3033939"/>
    <lineage>
        <taxon>Archaea</taxon>
        <taxon>Methanobacteriati</taxon>
        <taxon>Methanobacteriota</taxon>
        <taxon>Stenosarchaea group</taxon>
        <taxon>Halobacteria</taxon>
        <taxon>Halobacteriales</taxon>
        <taxon>Natronomonadaceae</taxon>
        <taxon>Halomarina</taxon>
    </lineage>
</organism>
<dbReference type="SUPFAM" id="SSF53092">
    <property type="entry name" value="Creatinase/prolidase N-terminal domain"/>
    <property type="match status" value="1"/>
</dbReference>
<comment type="caution">
    <text evidence="3">The sequence shown here is derived from an EMBL/GenBank/DDBJ whole genome shotgun (WGS) entry which is preliminary data.</text>
</comment>
<dbReference type="Pfam" id="PF00557">
    <property type="entry name" value="Peptidase_M24"/>
    <property type="match status" value="1"/>
</dbReference>
<dbReference type="PANTHER" id="PTHR46112">
    <property type="entry name" value="AMINOPEPTIDASE"/>
    <property type="match status" value="1"/>
</dbReference>
<dbReference type="Proteomes" id="UP001596406">
    <property type="component" value="Unassembled WGS sequence"/>
</dbReference>
<dbReference type="SUPFAM" id="SSF55920">
    <property type="entry name" value="Creatinase/aminopeptidase"/>
    <property type="match status" value="1"/>
</dbReference>
<dbReference type="EMBL" id="JBHSXM010000001">
    <property type="protein sequence ID" value="MFC6836779.1"/>
    <property type="molecule type" value="Genomic_DNA"/>
</dbReference>
<dbReference type="AlphaFoldDB" id="A0ABD5U8A2"/>
<proteinExistence type="predicted"/>
<sequence length="374" mass="40057">MSDTTPDPTEFDWRTRRERLDAYLDANDLEAVWFARPNGFAWLTGGDNVVDRAGDAGVAAAGYDGEALTVVTDDIEAPRLRTEELPDCTVVTFDWYRADLPSVVSEVSPTPAAADVDVPGLATLDASALRQPLTDGDAARYRALCRAVAETVESVCRACERDDTERAVAARLRGDLAARGVDSPVALVGGGERARRYRHYTPTTAPLGDYALVSVTAERGGLFASCTRTVAFDPPTWLAERHRAAARVEATALAATRRVGREGGTAGEVFAAVQDAYDAAGFDGEWAYHHQGGAAGFAGREWIATPDHPAPVRLPMGYAWNPTVRGAKSEETVLVTEDGVETLTRTDADDWPTLEVTATDGSGVTVTRPALYEP</sequence>
<dbReference type="InterPro" id="IPR029149">
    <property type="entry name" value="Creatin/AminoP/Spt16_N"/>
</dbReference>
<dbReference type="InterPro" id="IPR000994">
    <property type="entry name" value="Pept_M24"/>
</dbReference>
<dbReference type="InterPro" id="IPR000587">
    <property type="entry name" value="Creatinase_N"/>
</dbReference>
<feature type="domain" description="Peptidase M24" evidence="1">
    <location>
        <begin position="140"/>
        <end position="337"/>
    </location>
</feature>
<accession>A0ABD5U8A2</accession>
<dbReference type="InterPro" id="IPR036005">
    <property type="entry name" value="Creatinase/aminopeptidase-like"/>
</dbReference>
<evidence type="ECO:0000313" key="3">
    <source>
        <dbReference type="EMBL" id="MFC6836779.1"/>
    </source>
</evidence>
<protein>
    <submittedName>
        <fullName evidence="3">M24 family metallopeptidase</fullName>
    </submittedName>
</protein>
<evidence type="ECO:0000313" key="4">
    <source>
        <dbReference type="Proteomes" id="UP001596406"/>
    </source>
</evidence>
<evidence type="ECO:0000259" key="2">
    <source>
        <dbReference type="Pfam" id="PF01321"/>
    </source>
</evidence>
<dbReference type="RefSeq" id="WP_304448457.1">
    <property type="nucleotide sequence ID" value="NZ_JARRAH010000001.1"/>
</dbReference>